<dbReference type="AlphaFoldDB" id="A0A8S0STL4"/>
<dbReference type="EMBL" id="CACTIH010005480">
    <property type="protein sequence ID" value="CAA2994735.1"/>
    <property type="molecule type" value="Genomic_DNA"/>
</dbReference>
<organism evidence="1 2">
    <name type="scientific">Olea europaea subsp. europaea</name>
    <dbReference type="NCBI Taxonomy" id="158383"/>
    <lineage>
        <taxon>Eukaryota</taxon>
        <taxon>Viridiplantae</taxon>
        <taxon>Streptophyta</taxon>
        <taxon>Embryophyta</taxon>
        <taxon>Tracheophyta</taxon>
        <taxon>Spermatophyta</taxon>
        <taxon>Magnoliopsida</taxon>
        <taxon>eudicotyledons</taxon>
        <taxon>Gunneridae</taxon>
        <taxon>Pentapetalae</taxon>
        <taxon>asterids</taxon>
        <taxon>lamiids</taxon>
        <taxon>Lamiales</taxon>
        <taxon>Oleaceae</taxon>
        <taxon>Oleeae</taxon>
        <taxon>Olea</taxon>
    </lineage>
</organism>
<dbReference type="Gramene" id="OE9A080374T1">
    <property type="protein sequence ID" value="OE9A080374C1"/>
    <property type="gene ID" value="OE9A080374"/>
</dbReference>
<gene>
    <name evidence="1" type="ORF">OLEA9_A080374</name>
</gene>
<accession>A0A8S0STL4</accession>
<proteinExistence type="predicted"/>
<sequence length="69" mass="7854">MYHCSLLFYKFRVHEGALDKSLICPDSVLCAESKAFLNPHLTAALVATKFQGTIYNKAVMSIYKRIAWE</sequence>
<dbReference type="Proteomes" id="UP000594638">
    <property type="component" value="Unassembled WGS sequence"/>
</dbReference>
<comment type="caution">
    <text evidence="1">The sequence shown here is derived from an EMBL/GenBank/DDBJ whole genome shotgun (WGS) entry which is preliminary data.</text>
</comment>
<reference evidence="1 2" key="1">
    <citation type="submission" date="2019-12" db="EMBL/GenBank/DDBJ databases">
        <authorList>
            <person name="Alioto T."/>
            <person name="Alioto T."/>
            <person name="Gomez Garrido J."/>
        </authorList>
    </citation>
    <scope>NUCLEOTIDE SEQUENCE [LARGE SCALE GENOMIC DNA]</scope>
</reference>
<protein>
    <submittedName>
        <fullName evidence="1">Uncharacterized protein</fullName>
    </submittedName>
</protein>
<evidence type="ECO:0000313" key="1">
    <source>
        <dbReference type="EMBL" id="CAA2994735.1"/>
    </source>
</evidence>
<name>A0A8S0STL4_OLEEU</name>
<keyword evidence="2" id="KW-1185">Reference proteome</keyword>
<evidence type="ECO:0000313" key="2">
    <source>
        <dbReference type="Proteomes" id="UP000594638"/>
    </source>
</evidence>